<evidence type="ECO:0000313" key="1">
    <source>
        <dbReference type="EMBL" id="QOX65592.1"/>
    </source>
</evidence>
<sequence length="430" mass="47298">MLFRNITILDENFEVKDNMFVGIKGETIDYIGKEEPSENYGDSYDGKGKLLMSGFYNSHAHTPMTLLRGYGENMSLQDWLEKRIFPFESKLNGKDVYNGMLLGIAESLRFGIVSSTDMYYFCDEMAKAVLESGVKNNIGRGVVNFADEDPAQLPGFLETKQLFESYHNEGNGRLKIDISLHGEYTSNPRTALHLAEYASSVGANLHVHVSETQFEHEECKKRHGGLTPIQYLNRHKIFDTKATAAHCVWIEGEDFDILANKGVTVASCPVSNLKLASGVCNVPLLMEKGVNVAIGTDSVASNNSLNMIEEMKFFAVANKGKQYDPTLITPADTLTAATAAGAKGQGRENCGALAAGHKADLIVVDLRKPNMHPIHNMANNIVYAASGSDILLTMVDGKVLYTNGEYTTIDIEKVIYEAEKSTTRILGELK</sequence>
<protein>
    <submittedName>
        <fullName evidence="1">Amidohydrolase</fullName>
    </submittedName>
</protein>
<keyword evidence="2" id="KW-1185">Reference proteome</keyword>
<dbReference type="Proteomes" id="UP000594014">
    <property type="component" value="Chromosome"/>
</dbReference>
<evidence type="ECO:0000313" key="2">
    <source>
        <dbReference type="Proteomes" id="UP000594014"/>
    </source>
</evidence>
<dbReference type="EMBL" id="CP042469">
    <property type="protein sequence ID" value="QOX65592.1"/>
    <property type="molecule type" value="Genomic_DNA"/>
</dbReference>
<name>A0ACD1AGG2_9FIRM</name>
<gene>
    <name evidence="1" type="ORF">FRZ06_20645</name>
</gene>
<reference evidence="1" key="1">
    <citation type="submission" date="2019-08" db="EMBL/GenBank/DDBJ databases">
        <title>Genome sequence of Clostridiales bacterium MT110.</title>
        <authorList>
            <person name="Cao J."/>
        </authorList>
    </citation>
    <scope>NUCLEOTIDE SEQUENCE</scope>
    <source>
        <strain evidence="1">MT110</strain>
    </source>
</reference>
<proteinExistence type="predicted"/>
<organism evidence="1 2">
    <name type="scientific">Anoxybacterium hadale</name>
    <dbReference type="NCBI Taxonomy" id="3408580"/>
    <lineage>
        <taxon>Bacteria</taxon>
        <taxon>Bacillati</taxon>
        <taxon>Bacillota</taxon>
        <taxon>Clostridia</taxon>
        <taxon>Peptostreptococcales</taxon>
        <taxon>Anaerovoracaceae</taxon>
        <taxon>Anoxybacterium</taxon>
    </lineage>
</organism>
<accession>A0ACD1AGG2</accession>